<proteinExistence type="predicted"/>
<evidence type="ECO:0000256" key="1">
    <source>
        <dbReference type="SAM" id="MobiDB-lite"/>
    </source>
</evidence>
<protein>
    <submittedName>
        <fullName evidence="2">Uncharacterized protein</fullName>
    </submittedName>
</protein>
<feature type="compositionally biased region" description="Low complexity" evidence="1">
    <location>
        <begin position="40"/>
        <end position="58"/>
    </location>
</feature>
<feature type="compositionally biased region" description="Polar residues" evidence="1">
    <location>
        <begin position="172"/>
        <end position="191"/>
    </location>
</feature>
<organism evidence="2 3">
    <name type="scientific">Cudoniella acicularis</name>
    <dbReference type="NCBI Taxonomy" id="354080"/>
    <lineage>
        <taxon>Eukaryota</taxon>
        <taxon>Fungi</taxon>
        <taxon>Dikarya</taxon>
        <taxon>Ascomycota</taxon>
        <taxon>Pezizomycotina</taxon>
        <taxon>Leotiomycetes</taxon>
        <taxon>Helotiales</taxon>
        <taxon>Tricladiaceae</taxon>
        <taxon>Cudoniella</taxon>
    </lineage>
</organism>
<feature type="region of interest" description="Disordered" evidence="1">
    <location>
        <begin position="161"/>
        <end position="228"/>
    </location>
</feature>
<evidence type="ECO:0000313" key="2">
    <source>
        <dbReference type="EMBL" id="KAF4635634.1"/>
    </source>
</evidence>
<gene>
    <name evidence="2" type="ORF">G7Y89_g2456</name>
</gene>
<evidence type="ECO:0000313" key="3">
    <source>
        <dbReference type="Proteomes" id="UP000566819"/>
    </source>
</evidence>
<dbReference type="AlphaFoldDB" id="A0A8H4RVB2"/>
<reference evidence="2 3" key="1">
    <citation type="submission" date="2020-03" db="EMBL/GenBank/DDBJ databases">
        <title>Draft Genome Sequence of Cudoniella acicularis.</title>
        <authorList>
            <person name="Buettner E."/>
            <person name="Kellner H."/>
        </authorList>
    </citation>
    <scope>NUCLEOTIDE SEQUENCE [LARGE SCALE GENOMIC DNA]</scope>
    <source>
        <strain evidence="2 3">DSM 108380</strain>
    </source>
</reference>
<comment type="caution">
    <text evidence="2">The sequence shown here is derived from an EMBL/GenBank/DDBJ whole genome shotgun (WGS) entry which is preliminary data.</text>
</comment>
<dbReference type="Proteomes" id="UP000566819">
    <property type="component" value="Unassembled WGS sequence"/>
</dbReference>
<accession>A0A8H4RVB2</accession>
<feature type="region of interest" description="Disordered" evidence="1">
    <location>
        <begin position="1"/>
        <end position="61"/>
    </location>
</feature>
<feature type="region of interest" description="Disordered" evidence="1">
    <location>
        <begin position="293"/>
        <end position="332"/>
    </location>
</feature>
<sequence>MDGSNRNCNRNGDRSQARIGRLRVAGESSPKYPRGHDADTATTECGTGTAAPGPGHAYGSERLAGRSPANVTTSLPACQVLDRDETPTAAADAIAPGISTSLRPSTPLGICDSADQSSFSSRSADQMDINTFQTAQPLAGAGNASVHGAISVPMFARRVSTVRSDQERSSRSWDSSQHCNLPTSDTKSQVPGQRKGHAEQSKAGTQVESQRRASRAVSSKLHTPNGPVLKLISPVEKLGTERHEQNACPPRGAMALLAHPHGATWFRQGGGWAATGASDSTRHNLTAMPPWMHPGIMEPNSGEETRVRFGGTREKGRGPRTRDGVDDTTLRG</sequence>
<feature type="compositionally biased region" description="Basic and acidic residues" evidence="1">
    <location>
        <begin position="303"/>
        <end position="332"/>
    </location>
</feature>
<keyword evidence="3" id="KW-1185">Reference proteome</keyword>
<name>A0A8H4RVB2_9HELO</name>
<feature type="compositionally biased region" description="Polar residues" evidence="1">
    <location>
        <begin position="1"/>
        <end position="10"/>
    </location>
</feature>
<dbReference type="EMBL" id="JAAMPI010000108">
    <property type="protein sequence ID" value="KAF4635634.1"/>
    <property type="molecule type" value="Genomic_DNA"/>
</dbReference>